<dbReference type="RefSeq" id="WP_028530451.1">
    <property type="nucleotide sequence ID" value="NZ_CABLBR010000002.1"/>
</dbReference>
<dbReference type="EMBL" id="CP102290">
    <property type="protein sequence ID" value="UWP60629.1"/>
    <property type="molecule type" value="Genomic_DNA"/>
</dbReference>
<evidence type="ECO:0000313" key="2">
    <source>
        <dbReference type="Proteomes" id="UP001060164"/>
    </source>
</evidence>
<dbReference type="Pfam" id="PF22263">
    <property type="entry name" value="DUF6951"/>
    <property type="match status" value="1"/>
</dbReference>
<evidence type="ECO:0000313" key="1">
    <source>
        <dbReference type="EMBL" id="UWP60629.1"/>
    </source>
</evidence>
<sequence length="107" mass="11812">MTKVMINPGICGFITSAEAVSDDDTEVKVKVKSGCPSVKKMFEELGDTFDAFEVCLQKPGEGPFFDYAKEHFPVHVSCPILAGIIKCMEVECNLALKKDCEIKFVDE</sequence>
<protein>
    <submittedName>
        <fullName evidence="1">Uncharacterized protein</fullName>
    </submittedName>
</protein>
<gene>
    <name evidence="1" type="ORF">NQ502_06250</name>
</gene>
<name>A0ABY5VJ67_9FIRM</name>
<proteinExistence type="predicted"/>
<keyword evidence="2" id="KW-1185">Reference proteome</keyword>
<accession>A0ABY5VJ67</accession>
<reference evidence="1" key="1">
    <citation type="journal article" date="2022" name="Cell">
        <title>Design, construction, and in vivo augmentation of a complex gut microbiome.</title>
        <authorList>
            <person name="Cheng A.G."/>
            <person name="Ho P.Y."/>
            <person name="Aranda-Diaz A."/>
            <person name="Jain S."/>
            <person name="Yu F.B."/>
            <person name="Meng X."/>
            <person name="Wang M."/>
            <person name="Iakiviak M."/>
            <person name="Nagashima K."/>
            <person name="Zhao A."/>
            <person name="Murugkar P."/>
            <person name="Patil A."/>
            <person name="Atabakhsh K."/>
            <person name="Weakley A."/>
            <person name="Yan J."/>
            <person name="Brumbaugh A.R."/>
            <person name="Higginbottom S."/>
            <person name="Dimas A."/>
            <person name="Shiver A.L."/>
            <person name="Deutschbauer A."/>
            <person name="Neff N."/>
            <person name="Sonnenburg J.L."/>
            <person name="Huang K.C."/>
            <person name="Fischbach M.A."/>
        </authorList>
    </citation>
    <scope>NUCLEOTIDE SEQUENCE</scope>
    <source>
        <strain evidence="1">DSM 19829</strain>
    </source>
</reference>
<organism evidence="1 2">
    <name type="scientific">Ruminococcus gauvreauii</name>
    <dbReference type="NCBI Taxonomy" id="438033"/>
    <lineage>
        <taxon>Bacteria</taxon>
        <taxon>Bacillati</taxon>
        <taxon>Bacillota</taxon>
        <taxon>Clostridia</taxon>
        <taxon>Eubacteriales</taxon>
        <taxon>Oscillospiraceae</taxon>
        <taxon>Ruminococcus</taxon>
    </lineage>
</organism>
<dbReference type="Proteomes" id="UP001060164">
    <property type="component" value="Chromosome"/>
</dbReference>
<dbReference type="InterPro" id="IPR054227">
    <property type="entry name" value="DUF6951"/>
</dbReference>